<dbReference type="AlphaFoldDB" id="A0A7W8AHC0"/>
<evidence type="ECO:0000259" key="1">
    <source>
        <dbReference type="Pfam" id="PF16976"/>
    </source>
</evidence>
<dbReference type="InterPro" id="IPR031571">
    <property type="entry name" value="RcpC_dom"/>
</dbReference>
<dbReference type="Pfam" id="PF16976">
    <property type="entry name" value="RcpC"/>
    <property type="match status" value="1"/>
</dbReference>
<organism evidence="2 3">
    <name type="scientific">Pseudochrobactrum saccharolyticum</name>
    <dbReference type="NCBI Taxonomy" id="354352"/>
    <lineage>
        <taxon>Bacteria</taxon>
        <taxon>Pseudomonadati</taxon>
        <taxon>Pseudomonadota</taxon>
        <taxon>Alphaproteobacteria</taxon>
        <taxon>Hyphomicrobiales</taxon>
        <taxon>Brucellaceae</taxon>
        <taxon>Pseudochrobactrum</taxon>
    </lineage>
</organism>
<comment type="caution">
    <text evidence="2">The sequence shown here is derived from an EMBL/GenBank/DDBJ whole genome shotgun (WGS) entry which is preliminary data.</text>
</comment>
<sequence>MNTSRLIILAVAVLAAGAAGYIALTMTDAPPQVIEVSAPAPVLPVKDVLTASSNLAVGSSLSGQLQWQSWPTASVTADYITRDSQPDALDVMQKSSLRLPVLAGEPIRKVKLIGEGEQFMSSLLPQGMRAIATNIAAESSAGGFILPGDRVDVILTRADRNAANKSMPFLTETILENVRVLAIDQTIKEDDEGKKDIIGRTATLEVTHEQAEIMAVAQSVADRISLTLRSVRDAKPEPSSSSDYLVVSPSKNGPVKMIKSGNLTEVGIN</sequence>
<feature type="domain" description="Flp pilus assembly protein RcpC/CpaB" evidence="1">
    <location>
        <begin position="119"/>
        <end position="229"/>
    </location>
</feature>
<proteinExistence type="predicted"/>
<dbReference type="Proteomes" id="UP000531231">
    <property type="component" value="Unassembled WGS sequence"/>
</dbReference>
<protein>
    <submittedName>
        <fullName evidence="2">Pilus assembly protein CpaB</fullName>
    </submittedName>
</protein>
<dbReference type="CDD" id="cd11614">
    <property type="entry name" value="SAF_CpaB_FlgA_like"/>
    <property type="match status" value="1"/>
</dbReference>
<reference evidence="2 3" key="1">
    <citation type="submission" date="2020-08" db="EMBL/GenBank/DDBJ databases">
        <title>Genomic Encyclopedia of Type Strains, Phase IV (KMG-IV): sequencing the most valuable type-strain genomes for metagenomic binning, comparative biology and taxonomic classification.</title>
        <authorList>
            <person name="Goeker M."/>
        </authorList>
    </citation>
    <scope>NUCLEOTIDE SEQUENCE [LARGE SCALE GENOMIC DNA]</scope>
    <source>
        <strain evidence="2 3">DSM 25620</strain>
    </source>
</reference>
<dbReference type="EMBL" id="JACHIL010000001">
    <property type="protein sequence ID" value="MBB5090333.1"/>
    <property type="molecule type" value="Genomic_DNA"/>
</dbReference>
<keyword evidence="3" id="KW-1185">Reference proteome</keyword>
<accession>A0A7W8AHC0</accession>
<dbReference type="RefSeq" id="WP_075653998.1">
    <property type="nucleotide sequence ID" value="NZ_JACHIL010000001.1"/>
</dbReference>
<dbReference type="NCBIfam" id="TIGR03177">
    <property type="entry name" value="pilus_cpaB"/>
    <property type="match status" value="1"/>
</dbReference>
<evidence type="ECO:0000313" key="3">
    <source>
        <dbReference type="Proteomes" id="UP000531231"/>
    </source>
</evidence>
<gene>
    <name evidence="2" type="ORF">HNQ68_000845</name>
</gene>
<evidence type="ECO:0000313" key="2">
    <source>
        <dbReference type="EMBL" id="MBB5090333.1"/>
    </source>
</evidence>
<name>A0A7W8AHC0_9HYPH</name>
<dbReference type="InterPro" id="IPR017592">
    <property type="entry name" value="Pilus_assmbl_Flp-typ_CpaB"/>
</dbReference>